<evidence type="ECO:0000313" key="1">
    <source>
        <dbReference type="EMBL" id="CEJ09693.2"/>
    </source>
</evidence>
<dbReference type="EMBL" id="CCYD01003153">
    <property type="protein sequence ID" value="CEJ09693.2"/>
    <property type="molecule type" value="Genomic_DNA"/>
</dbReference>
<name>A0A0P1BU26_PLAHL</name>
<dbReference type="OrthoDB" id="67991at2759"/>
<dbReference type="AlphaFoldDB" id="A0A0P1BU26"/>
<reference evidence="2" key="1">
    <citation type="submission" date="2014-09" db="EMBL/GenBank/DDBJ databases">
        <authorList>
            <person name="Sharma Rahul"/>
            <person name="Thines Marco"/>
        </authorList>
    </citation>
    <scope>NUCLEOTIDE SEQUENCE [LARGE SCALE GENOMIC DNA]</scope>
</reference>
<sequence>MGTSVHYAYQLMQFMSVFGGRVLELRRSCWRSICRTFVEQMARCFGSEHTTPASPNQQKFLSTCLLCDPSCQPLVQQLSRDEHECFTRLKKAGTVTEVGGWGSRLP</sequence>
<evidence type="ECO:0000313" key="2">
    <source>
        <dbReference type="Proteomes" id="UP000054928"/>
    </source>
</evidence>
<dbReference type="RefSeq" id="XP_036263529.1">
    <property type="nucleotide sequence ID" value="XM_036407286.1"/>
</dbReference>
<accession>A0A0P1BU26</accession>
<keyword evidence="2" id="KW-1185">Reference proteome</keyword>
<dbReference type="Proteomes" id="UP000054928">
    <property type="component" value="Unassembled WGS sequence"/>
</dbReference>
<organism evidence="1 2">
    <name type="scientific">Plasmopara halstedii</name>
    <name type="common">Downy mildew of sunflower</name>
    <dbReference type="NCBI Taxonomy" id="4781"/>
    <lineage>
        <taxon>Eukaryota</taxon>
        <taxon>Sar</taxon>
        <taxon>Stramenopiles</taxon>
        <taxon>Oomycota</taxon>
        <taxon>Peronosporomycetes</taxon>
        <taxon>Peronosporales</taxon>
        <taxon>Peronosporaceae</taxon>
        <taxon>Plasmopara</taxon>
    </lineage>
</organism>
<protein>
    <submittedName>
        <fullName evidence="1">Uncharacterized protein</fullName>
    </submittedName>
</protein>
<comment type="caution">
    <text evidence="1">The sequence shown here is derived from an EMBL/GenBank/DDBJ whole genome shotgun (WGS) entry which is preliminary data.</text>
</comment>
<proteinExistence type="predicted"/>
<dbReference type="GeneID" id="59052723"/>